<evidence type="ECO:0000313" key="1">
    <source>
        <dbReference type="EMBL" id="KJY81366.1"/>
    </source>
</evidence>
<dbReference type="EMBL" id="JXXV01000044">
    <property type="protein sequence ID" value="KJY81366.1"/>
    <property type="molecule type" value="Genomic_DNA"/>
</dbReference>
<sequence length="187" mass="21292">MLSKRRTKVEGAPVVRIVSDAGIATPSVADGKLMPVLTLNSKDVPELTTMLDFHQNTPPGDVTSTWLVQRFSKSYMYLLLEFVQPTEMKVAIEFKLSKHPPVIDGIIISHGFYLRTNDTSDHFADDLESPCIIVEVPDETTPPYWEELYRKLTLKKIKKAGYSKKEAQELSKEHISRMREKWGRAIT</sequence>
<keyword evidence="2" id="KW-1185">Reference proteome</keyword>
<reference evidence="1 2" key="1">
    <citation type="journal article" date="2015" name="BMC Genomics">
        <title>Genome mining reveals unlocked bioactive potential of marine Gram-negative bacteria.</title>
        <authorList>
            <person name="Machado H."/>
            <person name="Sonnenschein E.C."/>
            <person name="Melchiorsen J."/>
            <person name="Gram L."/>
        </authorList>
    </citation>
    <scope>NUCLEOTIDE SEQUENCE [LARGE SCALE GENOMIC DNA]</scope>
    <source>
        <strain evidence="1 2">S2757</strain>
    </source>
</reference>
<dbReference type="RefSeq" id="WP_045957238.1">
    <property type="nucleotide sequence ID" value="NZ_JXXV01000044.1"/>
</dbReference>
<evidence type="ECO:0000313" key="2">
    <source>
        <dbReference type="Proteomes" id="UP000033673"/>
    </source>
</evidence>
<dbReference type="PATRIC" id="fig|579748.3.peg.3843"/>
<dbReference type="AlphaFoldDB" id="A0A0F4NH26"/>
<accession>A0A0F4NH26</accession>
<name>A0A0F4NH26_9VIBR</name>
<dbReference type="OrthoDB" id="9180779at2"/>
<dbReference type="Proteomes" id="UP000033673">
    <property type="component" value="Unassembled WGS sequence"/>
</dbReference>
<gene>
    <name evidence="1" type="ORF">TW81_18600</name>
</gene>
<proteinExistence type="predicted"/>
<organism evidence="1 2">
    <name type="scientific">Vibrio galatheae</name>
    <dbReference type="NCBI Taxonomy" id="579748"/>
    <lineage>
        <taxon>Bacteria</taxon>
        <taxon>Pseudomonadati</taxon>
        <taxon>Pseudomonadota</taxon>
        <taxon>Gammaproteobacteria</taxon>
        <taxon>Vibrionales</taxon>
        <taxon>Vibrionaceae</taxon>
        <taxon>Vibrio</taxon>
    </lineage>
</organism>
<comment type="caution">
    <text evidence="1">The sequence shown here is derived from an EMBL/GenBank/DDBJ whole genome shotgun (WGS) entry which is preliminary data.</text>
</comment>
<protein>
    <submittedName>
        <fullName evidence="1">Uncharacterized protein</fullName>
    </submittedName>
</protein>